<sequence>MDPASAVLSEGLDPLKPKTYAALSESSNVPLSTVWHRVHVHGRRSTARDNKRRSANSTSHLRKRKP</sequence>
<evidence type="ECO:0000313" key="2">
    <source>
        <dbReference type="Proteomes" id="UP000250078"/>
    </source>
</evidence>
<organism evidence="1 2">
    <name type="scientific">Cenococcum geophilum 1.58</name>
    <dbReference type="NCBI Taxonomy" id="794803"/>
    <lineage>
        <taxon>Eukaryota</taxon>
        <taxon>Fungi</taxon>
        <taxon>Dikarya</taxon>
        <taxon>Ascomycota</taxon>
        <taxon>Pezizomycotina</taxon>
        <taxon>Dothideomycetes</taxon>
        <taxon>Pleosporomycetidae</taxon>
        <taxon>Gloniales</taxon>
        <taxon>Gloniaceae</taxon>
        <taxon>Cenococcum</taxon>
    </lineage>
</organism>
<evidence type="ECO:0000313" key="1">
    <source>
        <dbReference type="EMBL" id="OCK87188.1"/>
    </source>
</evidence>
<dbReference type="EMBL" id="KV748265">
    <property type="protein sequence ID" value="OCK87188.1"/>
    <property type="molecule type" value="Genomic_DNA"/>
</dbReference>
<dbReference type="Proteomes" id="UP000250078">
    <property type="component" value="Unassembled WGS sequence"/>
</dbReference>
<accession>A0ACC8ELH1</accession>
<name>A0ACC8ELH1_9PEZI</name>
<reference evidence="1 2" key="1">
    <citation type="journal article" date="2016" name="Nat. Commun.">
        <title>Ectomycorrhizal ecology is imprinted in the genome of the dominant symbiotic fungus Cenococcum geophilum.</title>
        <authorList>
            <consortium name="DOE Joint Genome Institute"/>
            <person name="Peter M."/>
            <person name="Kohler A."/>
            <person name="Ohm R.A."/>
            <person name="Kuo A."/>
            <person name="Krutzmann J."/>
            <person name="Morin E."/>
            <person name="Arend M."/>
            <person name="Barry K.W."/>
            <person name="Binder M."/>
            <person name="Choi C."/>
            <person name="Clum A."/>
            <person name="Copeland A."/>
            <person name="Grisel N."/>
            <person name="Haridas S."/>
            <person name="Kipfer T."/>
            <person name="LaButti K."/>
            <person name="Lindquist E."/>
            <person name="Lipzen A."/>
            <person name="Maire R."/>
            <person name="Meier B."/>
            <person name="Mihaltcheva S."/>
            <person name="Molinier V."/>
            <person name="Murat C."/>
            <person name="Poggeler S."/>
            <person name="Quandt C.A."/>
            <person name="Sperisen C."/>
            <person name="Tritt A."/>
            <person name="Tisserant E."/>
            <person name="Crous P.W."/>
            <person name="Henrissat B."/>
            <person name="Nehls U."/>
            <person name="Egli S."/>
            <person name="Spatafora J.W."/>
            <person name="Grigoriev I.V."/>
            <person name="Martin F.M."/>
        </authorList>
    </citation>
    <scope>NUCLEOTIDE SEQUENCE [LARGE SCALE GENOMIC DNA]</scope>
    <source>
        <strain evidence="1 2">1.58</strain>
    </source>
</reference>
<protein>
    <submittedName>
        <fullName evidence="1">Uncharacterized protein</fullName>
    </submittedName>
</protein>
<keyword evidence="2" id="KW-1185">Reference proteome</keyword>
<proteinExistence type="predicted"/>
<gene>
    <name evidence="1" type="ORF">K441DRAFT_743830</name>
</gene>